<dbReference type="Proteomes" id="UP000332933">
    <property type="component" value="Unassembled WGS sequence"/>
</dbReference>
<gene>
    <name evidence="4" type="primary">Aste57867_8173</name>
    <name evidence="3" type="ORF">As57867_008143</name>
    <name evidence="4" type="ORF">ASTE57867_8173</name>
</gene>
<evidence type="ECO:0000313" key="3">
    <source>
        <dbReference type="EMBL" id="KAF0701323.1"/>
    </source>
</evidence>
<evidence type="ECO:0000313" key="5">
    <source>
        <dbReference type="Proteomes" id="UP000332933"/>
    </source>
</evidence>
<dbReference type="OrthoDB" id="79452at2759"/>
<evidence type="ECO:0000256" key="1">
    <source>
        <dbReference type="SAM" id="MobiDB-lite"/>
    </source>
</evidence>
<reference evidence="3" key="2">
    <citation type="submission" date="2019-06" db="EMBL/GenBank/DDBJ databases">
        <title>Genomics analysis of Aphanomyces spp. identifies a new class of oomycete effector associated with host adaptation.</title>
        <authorList>
            <person name="Gaulin E."/>
        </authorList>
    </citation>
    <scope>NUCLEOTIDE SEQUENCE</scope>
    <source>
        <strain evidence="3">CBS 578.67</strain>
    </source>
</reference>
<sequence length="104" mass="11448">MSAAGVAKKGLWTEHVDAASGRKYYFNLVHGRSYWELPEELQAAVMRPQWNEDESDAADEAITSDATASGNGTLEADALQARIQRAMQHQQDKQHGQDNNSGMS</sequence>
<proteinExistence type="predicted"/>
<dbReference type="Gene3D" id="2.20.70.10">
    <property type="match status" value="1"/>
</dbReference>
<dbReference type="AlphaFoldDB" id="A0A485KJM6"/>
<dbReference type="CDD" id="cd00201">
    <property type="entry name" value="WW"/>
    <property type="match status" value="1"/>
</dbReference>
<feature type="domain" description="WW" evidence="2">
    <location>
        <begin position="12"/>
        <end position="40"/>
    </location>
</feature>
<evidence type="ECO:0000259" key="2">
    <source>
        <dbReference type="PROSITE" id="PS50020"/>
    </source>
</evidence>
<dbReference type="EMBL" id="VJMH01005093">
    <property type="protein sequence ID" value="KAF0701323.1"/>
    <property type="molecule type" value="Genomic_DNA"/>
</dbReference>
<evidence type="ECO:0000313" key="4">
    <source>
        <dbReference type="EMBL" id="VFT85061.1"/>
    </source>
</evidence>
<dbReference type="SMART" id="SM00456">
    <property type="entry name" value="WW"/>
    <property type="match status" value="1"/>
</dbReference>
<protein>
    <submittedName>
        <fullName evidence="4">Aste57867_8173 protein</fullName>
    </submittedName>
</protein>
<accession>A0A485KJM6</accession>
<organism evidence="4 5">
    <name type="scientific">Aphanomyces stellatus</name>
    <dbReference type="NCBI Taxonomy" id="120398"/>
    <lineage>
        <taxon>Eukaryota</taxon>
        <taxon>Sar</taxon>
        <taxon>Stramenopiles</taxon>
        <taxon>Oomycota</taxon>
        <taxon>Saprolegniomycetes</taxon>
        <taxon>Saprolegniales</taxon>
        <taxon>Verrucalvaceae</taxon>
        <taxon>Aphanomyces</taxon>
    </lineage>
</organism>
<dbReference type="EMBL" id="CAADRA010005114">
    <property type="protein sequence ID" value="VFT85061.1"/>
    <property type="molecule type" value="Genomic_DNA"/>
</dbReference>
<keyword evidence="5" id="KW-1185">Reference proteome</keyword>
<dbReference type="InterPro" id="IPR036020">
    <property type="entry name" value="WW_dom_sf"/>
</dbReference>
<dbReference type="Pfam" id="PF00397">
    <property type="entry name" value="WW"/>
    <property type="match status" value="1"/>
</dbReference>
<dbReference type="SUPFAM" id="SSF51045">
    <property type="entry name" value="WW domain"/>
    <property type="match status" value="1"/>
</dbReference>
<name>A0A485KJM6_9STRA</name>
<dbReference type="InterPro" id="IPR001202">
    <property type="entry name" value="WW_dom"/>
</dbReference>
<dbReference type="PROSITE" id="PS50020">
    <property type="entry name" value="WW_DOMAIN_2"/>
    <property type="match status" value="1"/>
</dbReference>
<reference evidence="4 5" key="1">
    <citation type="submission" date="2019-03" db="EMBL/GenBank/DDBJ databases">
        <authorList>
            <person name="Gaulin E."/>
            <person name="Dumas B."/>
        </authorList>
    </citation>
    <scope>NUCLEOTIDE SEQUENCE [LARGE SCALE GENOMIC DNA]</scope>
    <source>
        <strain evidence="4">CBS 568.67</strain>
    </source>
</reference>
<feature type="region of interest" description="Disordered" evidence="1">
    <location>
        <begin position="85"/>
        <end position="104"/>
    </location>
</feature>